<dbReference type="Proteomes" id="UP000239872">
    <property type="component" value="Unassembled WGS sequence"/>
</dbReference>
<dbReference type="OrthoDB" id="128875at2"/>
<evidence type="ECO:0008006" key="3">
    <source>
        <dbReference type="Google" id="ProtNLM"/>
    </source>
</evidence>
<dbReference type="NCBIfam" id="NF033832">
    <property type="entry name" value="sce7726_fam"/>
    <property type="match status" value="1"/>
</dbReference>
<dbReference type="EMBL" id="PPSL01000004">
    <property type="protein sequence ID" value="PQJ10132.1"/>
    <property type="molecule type" value="Genomic_DNA"/>
</dbReference>
<proteinExistence type="predicted"/>
<comment type="caution">
    <text evidence="1">The sequence shown here is derived from an EMBL/GenBank/DDBJ whole genome shotgun (WGS) entry which is preliminary data.</text>
</comment>
<keyword evidence="2" id="KW-1185">Reference proteome</keyword>
<reference evidence="1 2" key="1">
    <citation type="submission" date="2018-01" db="EMBL/GenBank/DDBJ databases">
        <title>A novel member of the phylum Bacteroidetes isolated from glacier ice.</title>
        <authorList>
            <person name="Liu Q."/>
            <person name="Xin Y.-H."/>
        </authorList>
    </citation>
    <scope>NUCLEOTIDE SEQUENCE [LARGE SCALE GENOMIC DNA]</scope>
    <source>
        <strain evidence="1 2">RB1R16</strain>
    </source>
</reference>
<dbReference type="AlphaFoldDB" id="A0A2S7ST70"/>
<dbReference type="RefSeq" id="WP_105040140.1">
    <property type="nucleotide sequence ID" value="NZ_PPSL01000004.1"/>
</dbReference>
<accession>A0A2S7ST70</accession>
<sequence length="186" mass="21346">MKDPHIRQILQRTELSKYINDPHSKVVHEMKLPVASARIDMAVINGSLHAYEIKSASDSLQRLPNQIAAYSLVFDYLTVVTEEKYIEKIIALVPDWVGVAVCSDTVGEEEFKEIKSPLLNKNKKAFYLAKLLWNDELIKILTEQNIPFGKRDRNWLLCESLASGLDIATLSDVVRKTLKERQHWKN</sequence>
<evidence type="ECO:0000313" key="1">
    <source>
        <dbReference type="EMBL" id="PQJ10132.1"/>
    </source>
</evidence>
<dbReference type="InterPro" id="IPR047729">
    <property type="entry name" value="Sce7726-like"/>
</dbReference>
<gene>
    <name evidence="1" type="ORF">CJD36_015660</name>
</gene>
<evidence type="ECO:0000313" key="2">
    <source>
        <dbReference type="Proteomes" id="UP000239872"/>
    </source>
</evidence>
<name>A0A2S7ST70_9BACT</name>
<organism evidence="1 2">
    <name type="scientific">Flavipsychrobacter stenotrophus</name>
    <dbReference type="NCBI Taxonomy" id="2077091"/>
    <lineage>
        <taxon>Bacteria</taxon>
        <taxon>Pseudomonadati</taxon>
        <taxon>Bacteroidota</taxon>
        <taxon>Chitinophagia</taxon>
        <taxon>Chitinophagales</taxon>
        <taxon>Chitinophagaceae</taxon>
        <taxon>Flavipsychrobacter</taxon>
    </lineage>
</organism>
<protein>
    <recommendedName>
        <fullName evidence="3">Sce7726 family protein</fullName>
    </recommendedName>
</protein>